<dbReference type="RefSeq" id="WP_245753935.1">
    <property type="nucleotide sequence ID" value="NZ_FOEG01000001.1"/>
</dbReference>
<dbReference type="AlphaFoldDB" id="A0A1H8R2E1"/>
<dbReference type="InterPro" id="IPR012675">
    <property type="entry name" value="Beta-grasp_dom_sf"/>
</dbReference>
<dbReference type="STRING" id="406100.SAMN04488052_101932"/>
<gene>
    <name evidence="2" type="ORF">SAMN04488052_101932</name>
</gene>
<protein>
    <submittedName>
        <fullName evidence="2">Molybdopterin synthase sulfur carrier subunit</fullName>
    </submittedName>
</protein>
<evidence type="ECO:0000313" key="2">
    <source>
        <dbReference type="EMBL" id="SEO60328.1"/>
    </source>
</evidence>
<organism evidence="2 3">
    <name type="scientific">Aquisalimonas asiatica</name>
    <dbReference type="NCBI Taxonomy" id="406100"/>
    <lineage>
        <taxon>Bacteria</taxon>
        <taxon>Pseudomonadati</taxon>
        <taxon>Pseudomonadota</taxon>
        <taxon>Gammaproteobacteria</taxon>
        <taxon>Chromatiales</taxon>
        <taxon>Ectothiorhodospiraceae</taxon>
        <taxon>Aquisalimonas</taxon>
    </lineage>
</organism>
<sequence>MLDIQFYGVLQQVAGTRSLQVDLKDDDITVDQVLTRLRQDVPALSAHLPRVACAQGESLVRRSDAVDPRQPLVLLPPVSGGGGPGQGRSA</sequence>
<dbReference type="SUPFAM" id="SSF54285">
    <property type="entry name" value="MoaD/ThiS"/>
    <property type="match status" value="1"/>
</dbReference>
<feature type="compositionally biased region" description="Gly residues" evidence="1">
    <location>
        <begin position="79"/>
        <end position="90"/>
    </location>
</feature>
<dbReference type="InterPro" id="IPR016155">
    <property type="entry name" value="Mopterin_synth/thiamin_S_b"/>
</dbReference>
<dbReference type="Proteomes" id="UP000199657">
    <property type="component" value="Unassembled WGS sequence"/>
</dbReference>
<dbReference type="Pfam" id="PF02597">
    <property type="entry name" value="ThiS"/>
    <property type="match status" value="1"/>
</dbReference>
<proteinExistence type="predicted"/>
<feature type="region of interest" description="Disordered" evidence="1">
    <location>
        <begin position="70"/>
        <end position="90"/>
    </location>
</feature>
<name>A0A1H8R2E1_9GAMM</name>
<keyword evidence="3" id="KW-1185">Reference proteome</keyword>
<accession>A0A1H8R2E1</accession>
<evidence type="ECO:0000313" key="3">
    <source>
        <dbReference type="Proteomes" id="UP000199657"/>
    </source>
</evidence>
<evidence type="ECO:0000256" key="1">
    <source>
        <dbReference type="SAM" id="MobiDB-lite"/>
    </source>
</evidence>
<dbReference type="Gene3D" id="3.10.20.30">
    <property type="match status" value="1"/>
</dbReference>
<dbReference type="InterPro" id="IPR003749">
    <property type="entry name" value="ThiS/MoaD-like"/>
</dbReference>
<reference evidence="2 3" key="1">
    <citation type="submission" date="2016-10" db="EMBL/GenBank/DDBJ databases">
        <authorList>
            <person name="de Groot N.N."/>
        </authorList>
    </citation>
    <scope>NUCLEOTIDE SEQUENCE [LARGE SCALE GENOMIC DNA]</scope>
    <source>
        <strain evidence="2 3">CGMCC 1.6291</strain>
    </source>
</reference>
<dbReference type="EMBL" id="FOEG01000001">
    <property type="protein sequence ID" value="SEO60328.1"/>
    <property type="molecule type" value="Genomic_DNA"/>
</dbReference>